<evidence type="ECO:0000313" key="1">
    <source>
        <dbReference type="EMBL" id="QQX76017.1"/>
    </source>
</evidence>
<dbReference type="EMBL" id="CP068439">
    <property type="protein sequence ID" value="QQX76017.1"/>
    <property type="molecule type" value="Genomic_DNA"/>
</dbReference>
<accession>A0ABX7DQC5</accession>
<reference evidence="1 2" key="1">
    <citation type="submission" date="2021-01" db="EMBL/GenBank/DDBJ databases">
        <title>Aequorivita sp. strain KX20305, a bacterium isolated from the sediment collected at a cold seep field in South China Sea.</title>
        <authorList>
            <person name="Zhang H."/>
            <person name="Li C."/>
        </authorList>
    </citation>
    <scope>NUCLEOTIDE SEQUENCE [LARGE SCALE GENOMIC DNA]</scope>
    <source>
        <strain evidence="1 2">KX20305</strain>
    </source>
</reference>
<evidence type="ECO:0000313" key="2">
    <source>
        <dbReference type="Proteomes" id="UP000629420"/>
    </source>
</evidence>
<gene>
    <name evidence="1" type="ORF">JK629_11815</name>
</gene>
<proteinExistence type="predicted"/>
<dbReference type="RefSeq" id="WP_202335828.1">
    <property type="nucleotide sequence ID" value="NZ_CP068439.1"/>
</dbReference>
<organism evidence="1 2">
    <name type="scientific">Aequorivita iocasae</name>
    <dbReference type="NCBI Taxonomy" id="2803865"/>
    <lineage>
        <taxon>Bacteria</taxon>
        <taxon>Pseudomonadati</taxon>
        <taxon>Bacteroidota</taxon>
        <taxon>Flavobacteriia</taxon>
        <taxon>Flavobacteriales</taxon>
        <taxon>Flavobacteriaceae</taxon>
        <taxon>Aequorivita</taxon>
    </lineage>
</organism>
<sequence>MKVLRPIRLHQIKIEAKLIHKKFKSDFDTTVKNYLRLPFFKNLSSSEFEKKRKHLLLKDVYHIVASEYGFKRWEDLKQHIERNDLLFRSNGIGLIHKWFNSYSEAKKYHTKYGGYLLQFWADYVVCGNEYIQLLALQHYTEAWKAIGYNWIEPTDEQAFQKLYQQAILQYNLL</sequence>
<dbReference type="Proteomes" id="UP000629420">
    <property type="component" value="Chromosome"/>
</dbReference>
<keyword evidence="2" id="KW-1185">Reference proteome</keyword>
<name>A0ABX7DQC5_9FLAO</name>
<protein>
    <submittedName>
        <fullName evidence="1">Uncharacterized protein</fullName>
    </submittedName>
</protein>